<name>A0A0F9VVK3_9ZZZZ</name>
<dbReference type="EMBL" id="LAZR01000278">
    <property type="protein sequence ID" value="KKN77471.1"/>
    <property type="molecule type" value="Genomic_DNA"/>
</dbReference>
<accession>A0A0F9VVK3</accession>
<sequence length="113" mass="13114">MTQNCDAIKLIAKRLRETFKGAEFYVPAEHEDFVHIAFHDHYLNEKEILEIDCKIIDKGCDAVIVCVPEGDELQGGRKIEYDFAVKNNIPIVVFKRTDEAINWLTHFIMRGDF</sequence>
<reference evidence="1" key="1">
    <citation type="journal article" date="2015" name="Nature">
        <title>Complex archaea that bridge the gap between prokaryotes and eukaryotes.</title>
        <authorList>
            <person name="Spang A."/>
            <person name="Saw J.H."/>
            <person name="Jorgensen S.L."/>
            <person name="Zaremba-Niedzwiedzka K."/>
            <person name="Martijn J."/>
            <person name="Lind A.E."/>
            <person name="van Eijk R."/>
            <person name="Schleper C."/>
            <person name="Guy L."/>
            <person name="Ettema T.J."/>
        </authorList>
    </citation>
    <scope>NUCLEOTIDE SEQUENCE</scope>
</reference>
<evidence type="ECO:0000313" key="1">
    <source>
        <dbReference type="EMBL" id="KKN77471.1"/>
    </source>
</evidence>
<proteinExistence type="predicted"/>
<organism evidence="1">
    <name type="scientific">marine sediment metagenome</name>
    <dbReference type="NCBI Taxonomy" id="412755"/>
    <lineage>
        <taxon>unclassified sequences</taxon>
        <taxon>metagenomes</taxon>
        <taxon>ecological metagenomes</taxon>
    </lineage>
</organism>
<protein>
    <submittedName>
        <fullName evidence="1">Uncharacterized protein</fullName>
    </submittedName>
</protein>
<comment type="caution">
    <text evidence="1">The sequence shown here is derived from an EMBL/GenBank/DDBJ whole genome shotgun (WGS) entry which is preliminary data.</text>
</comment>
<dbReference type="AlphaFoldDB" id="A0A0F9VVK3"/>
<gene>
    <name evidence="1" type="ORF">LCGC14_0360300</name>
</gene>
<dbReference type="Gene3D" id="3.40.50.450">
    <property type="match status" value="1"/>
</dbReference>